<evidence type="ECO:0000313" key="3">
    <source>
        <dbReference type="RefSeq" id="XP_016936367.3"/>
    </source>
</evidence>
<keyword evidence="2" id="KW-1185">Reference proteome</keyword>
<evidence type="ECO:0000256" key="1">
    <source>
        <dbReference type="SAM" id="MobiDB-lite"/>
    </source>
</evidence>
<proteinExistence type="predicted"/>
<gene>
    <name evidence="3" type="primary">LOC108014710</name>
</gene>
<sequence length="53" mass="5378">MALVDYGGSSSSASEDEESSENNQTPTLSSLKSCRPTGPQETQAGGVRRGCGG</sequence>
<dbReference type="Proteomes" id="UP001652628">
    <property type="component" value="Chromosome 3"/>
</dbReference>
<organism evidence="2 3">
    <name type="scientific">Drosophila suzukii</name>
    <name type="common">Spotted-wing drosophila fruit fly</name>
    <dbReference type="NCBI Taxonomy" id="28584"/>
    <lineage>
        <taxon>Eukaryota</taxon>
        <taxon>Metazoa</taxon>
        <taxon>Ecdysozoa</taxon>
        <taxon>Arthropoda</taxon>
        <taxon>Hexapoda</taxon>
        <taxon>Insecta</taxon>
        <taxon>Pterygota</taxon>
        <taxon>Neoptera</taxon>
        <taxon>Endopterygota</taxon>
        <taxon>Diptera</taxon>
        <taxon>Brachycera</taxon>
        <taxon>Muscomorpha</taxon>
        <taxon>Ephydroidea</taxon>
        <taxon>Drosophilidae</taxon>
        <taxon>Drosophila</taxon>
        <taxon>Sophophora</taxon>
    </lineage>
</organism>
<dbReference type="AlphaFoldDB" id="A0AB39ZIM2"/>
<accession>A0AB39ZIM2</accession>
<evidence type="ECO:0000313" key="2">
    <source>
        <dbReference type="Proteomes" id="UP001652628"/>
    </source>
</evidence>
<name>A0AB39ZIM2_DROSZ</name>
<feature type="region of interest" description="Disordered" evidence="1">
    <location>
        <begin position="1"/>
        <end position="53"/>
    </location>
</feature>
<dbReference type="RefSeq" id="XP_016936367.3">
    <property type="nucleotide sequence ID" value="XM_017080878.4"/>
</dbReference>
<dbReference type="GeneID" id="108014710"/>
<reference evidence="3" key="1">
    <citation type="submission" date="2025-08" db="UniProtKB">
        <authorList>
            <consortium name="RefSeq"/>
        </authorList>
    </citation>
    <scope>IDENTIFICATION</scope>
</reference>
<feature type="compositionally biased region" description="Polar residues" evidence="1">
    <location>
        <begin position="22"/>
        <end position="32"/>
    </location>
</feature>
<protein>
    <submittedName>
        <fullName evidence="3">U6 snRNA phosphodiesterase 1 isoform X2</fullName>
    </submittedName>
</protein>